<organism evidence="3 4">
    <name type="scientific">Eiseniibacteriota bacterium</name>
    <dbReference type="NCBI Taxonomy" id="2212470"/>
    <lineage>
        <taxon>Bacteria</taxon>
        <taxon>Candidatus Eiseniibacteriota</taxon>
    </lineage>
</organism>
<feature type="transmembrane region" description="Helical" evidence="1">
    <location>
        <begin position="133"/>
        <end position="154"/>
    </location>
</feature>
<evidence type="ECO:0000313" key="4">
    <source>
        <dbReference type="Proteomes" id="UP001593833"/>
    </source>
</evidence>
<comment type="caution">
    <text evidence="3">The sequence shown here is derived from an EMBL/GenBank/DDBJ whole genome shotgun (WGS) entry which is preliminary data.</text>
</comment>
<dbReference type="Proteomes" id="UP001593833">
    <property type="component" value="Unassembled WGS sequence"/>
</dbReference>
<evidence type="ECO:0000256" key="2">
    <source>
        <dbReference type="SAM" id="SignalP"/>
    </source>
</evidence>
<name>A0ABV6YKJ9_UNCEI</name>
<feature type="transmembrane region" description="Helical" evidence="1">
    <location>
        <begin position="161"/>
        <end position="181"/>
    </location>
</feature>
<reference evidence="3 4" key="1">
    <citation type="submission" date="2024-09" db="EMBL/GenBank/DDBJ databases">
        <authorList>
            <person name="D'Angelo T."/>
        </authorList>
    </citation>
    <scope>NUCLEOTIDE SEQUENCE [LARGE SCALE GENOMIC DNA]</scope>
    <source>
        <strain evidence="3">SAG AM-320-E07</strain>
    </source>
</reference>
<feature type="transmembrane region" description="Helical" evidence="1">
    <location>
        <begin position="100"/>
        <end position="121"/>
    </location>
</feature>
<keyword evidence="1" id="KW-0812">Transmembrane</keyword>
<keyword evidence="4" id="KW-1185">Reference proteome</keyword>
<dbReference type="EMBL" id="JBHPKH010000045">
    <property type="protein sequence ID" value="MFC1572861.1"/>
    <property type="molecule type" value="Genomic_DNA"/>
</dbReference>
<accession>A0ABV6YKJ9</accession>
<sequence length="182" mass="18438">MRVLLQAFVLLGLILASSHASAIAASSSADRDIVSRLLCLHSDVPDKFAPAPALEYLRADVSSHGSGIDAESAHKYLGYAAVVSGGVALFSGSSDDFHQAAGITASGLAVAALVSGFMAHSDYFDVDEGFSTYNMHILLGTLSCVGFGATAVLGSADEDHGGVASAAAISMAVSVALVSLFE</sequence>
<keyword evidence="1" id="KW-1133">Transmembrane helix</keyword>
<keyword evidence="1" id="KW-0472">Membrane</keyword>
<protein>
    <submittedName>
        <fullName evidence="3">Uncharacterized protein</fullName>
    </submittedName>
</protein>
<proteinExistence type="predicted"/>
<keyword evidence="2" id="KW-0732">Signal</keyword>
<gene>
    <name evidence="3" type="ORF">ACFL6M_04600</name>
</gene>
<feature type="chain" id="PRO_5047459788" evidence="2">
    <location>
        <begin position="23"/>
        <end position="182"/>
    </location>
</feature>
<feature type="signal peptide" evidence="2">
    <location>
        <begin position="1"/>
        <end position="22"/>
    </location>
</feature>
<evidence type="ECO:0000256" key="1">
    <source>
        <dbReference type="SAM" id="Phobius"/>
    </source>
</evidence>
<evidence type="ECO:0000313" key="3">
    <source>
        <dbReference type="EMBL" id="MFC1572861.1"/>
    </source>
</evidence>